<gene>
    <name evidence="8" type="primary">folB</name>
    <name evidence="8" type="ORF">DI549_03575</name>
</gene>
<proteinExistence type="inferred from homology"/>
<dbReference type="GO" id="GO:0004150">
    <property type="term" value="F:dihydroneopterin aldolase activity"/>
    <property type="evidence" value="ECO:0007669"/>
    <property type="project" value="UniProtKB-UniRule"/>
</dbReference>
<dbReference type="InterPro" id="IPR006156">
    <property type="entry name" value="Dihydroneopterin_aldolase"/>
</dbReference>
<comment type="caution">
    <text evidence="8">The sequence shown here is derived from an EMBL/GenBank/DDBJ whole genome shotgun (WGS) entry which is preliminary data.</text>
</comment>
<accession>A0A2W5R5Q8</accession>
<keyword evidence="5 6" id="KW-0456">Lyase</keyword>
<comment type="catalytic activity">
    <reaction evidence="1 6">
        <text>7,8-dihydroneopterin = 6-hydroxymethyl-7,8-dihydropterin + glycolaldehyde</text>
        <dbReference type="Rhea" id="RHEA:10540"/>
        <dbReference type="ChEBI" id="CHEBI:17001"/>
        <dbReference type="ChEBI" id="CHEBI:17071"/>
        <dbReference type="ChEBI" id="CHEBI:44841"/>
        <dbReference type="EC" id="4.1.2.25"/>
    </reaction>
</comment>
<dbReference type="NCBIfam" id="TIGR00525">
    <property type="entry name" value="folB"/>
    <property type="match status" value="1"/>
</dbReference>
<dbReference type="GO" id="GO:0046656">
    <property type="term" value="P:folic acid biosynthetic process"/>
    <property type="evidence" value="ECO:0007669"/>
    <property type="project" value="UniProtKB-UniRule"/>
</dbReference>
<dbReference type="EMBL" id="QFQD01000006">
    <property type="protein sequence ID" value="PZQ84966.1"/>
    <property type="molecule type" value="Genomic_DNA"/>
</dbReference>
<protein>
    <recommendedName>
        <fullName evidence="6">7,8-dihydroneopterin aldolase</fullName>
        <ecNumber evidence="6">4.1.2.25</ecNumber>
    </recommendedName>
</protein>
<dbReference type="Pfam" id="PF02152">
    <property type="entry name" value="FolB"/>
    <property type="match status" value="1"/>
</dbReference>
<comment type="similarity">
    <text evidence="3 6">Belongs to the DHNA family.</text>
</comment>
<comment type="function">
    <text evidence="6">Catalyzes the conversion of 7,8-dihydroneopterin to 6-hydroxymethyl-7,8-dihydropterin.</text>
</comment>
<dbReference type="UniPathway" id="UPA00077">
    <property type="reaction ID" value="UER00154"/>
</dbReference>
<dbReference type="CDD" id="cd00534">
    <property type="entry name" value="DHNA_DHNTPE"/>
    <property type="match status" value="1"/>
</dbReference>
<evidence type="ECO:0000256" key="2">
    <source>
        <dbReference type="ARBA" id="ARBA00005013"/>
    </source>
</evidence>
<keyword evidence="4 6" id="KW-0289">Folate biosynthesis</keyword>
<organism evidence="8 9">
    <name type="scientific">Ancylobacter novellus</name>
    <name type="common">Thiobacillus novellus</name>
    <dbReference type="NCBI Taxonomy" id="921"/>
    <lineage>
        <taxon>Bacteria</taxon>
        <taxon>Pseudomonadati</taxon>
        <taxon>Pseudomonadota</taxon>
        <taxon>Alphaproteobacteria</taxon>
        <taxon>Hyphomicrobiales</taxon>
        <taxon>Xanthobacteraceae</taxon>
        <taxon>Ancylobacter</taxon>
    </lineage>
</organism>
<dbReference type="AlphaFoldDB" id="A0A2W5R5Q8"/>
<evidence type="ECO:0000256" key="5">
    <source>
        <dbReference type="ARBA" id="ARBA00023239"/>
    </source>
</evidence>
<evidence type="ECO:0000256" key="6">
    <source>
        <dbReference type="RuleBase" id="RU362079"/>
    </source>
</evidence>
<evidence type="ECO:0000256" key="4">
    <source>
        <dbReference type="ARBA" id="ARBA00022909"/>
    </source>
</evidence>
<dbReference type="InterPro" id="IPR006157">
    <property type="entry name" value="FolB_dom"/>
</dbReference>
<dbReference type="Gene3D" id="3.30.1130.10">
    <property type="match status" value="1"/>
</dbReference>
<evidence type="ECO:0000259" key="7">
    <source>
        <dbReference type="SMART" id="SM00905"/>
    </source>
</evidence>
<dbReference type="GO" id="GO:0046654">
    <property type="term" value="P:tetrahydrofolate biosynthetic process"/>
    <property type="evidence" value="ECO:0007669"/>
    <property type="project" value="UniProtKB-UniRule"/>
</dbReference>
<dbReference type="GO" id="GO:0005737">
    <property type="term" value="C:cytoplasm"/>
    <property type="evidence" value="ECO:0007669"/>
    <property type="project" value="TreeGrafter"/>
</dbReference>
<evidence type="ECO:0000313" key="8">
    <source>
        <dbReference type="EMBL" id="PZQ84966.1"/>
    </source>
</evidence>
<name>A0A2W5R5Q8_ANCNO</name>
<dbReference type="InterPro" id="IPR043133">
    <property type="entry name" value="GTP-CH-I_C/QueF"/>
</dbReference>
<sequence>MSDRIFLRGIELHAHHGLFEEEARLGQRFIVDIDWWLDTAPAAAHDNYDETVGYEKVFAIVHEVSSGHRFHILEALAEAIAGTVLARYGRVEKVRVEIHKPSAPIAGIFRDAGVEITRLRGAISAAGV</sequence>
<reference evidence="8 9" key="1">
    <citation type="submission" date="2017-08" db="EMBL/GenBank/DDBJ databases">
        <title>Infants hospitalized years apart are colonized by the same room-sourced microbial strains.</title>
        <authorList>
            <person name="Brooks B."/>
            <person name="Olm M.R."/>
            <person name="Firek B.A."/>
            <person name="Baker R."/>
            <person name="Thomas B.C."/>
            <person name="Morowitz M.J."/>
            <person name="Banfield J.F."/>
        </authorList>
    </citation>
    <scope>NUCLEOTIDE SEQUENCE [LARGE SCALE GENOMIC DNA]</scope>
    <source>
        <strain evidence="8">S2_005_001_R2_27</strain>
    </source>
</reference>
<dbReference type="FunFam" id="3.30.1130.10:FF:000003">
    <property type="entry name" value="7,8-dihydroneopterin aldolase"/>
    <property type="match status" value="1"/>
</dbReference>
<dbReference type="PANTHER" id="PTHR42844">
    <property type="entry name" value="DIHYDRONEOPTERIN ALDOLASE 1-RELATED"/>
    <property type="match status" value="1"/>
</dbReference>
<feature type="domain" description="Dihydroneopterin aldolase/epimerase" evidence="7">
    <location>
        <begin position="5"/>
        <end position="118"/>
    </location>
</feature>
<dbReference type="PANTHER" id="PTHR42844:SF1">
    <property type="entry name" value="DIHYDRONEOPTERIN ALDOLASE 1-RELATED"/>
    <property type="match status" value="1"/>
</dbReference>
<dbReference type="Proteomes" id="UP000248887">
    <property type="component" value="Unassembled WGS sequence"/>
</dbReference>
<dbReference type="EC" id="4.1.2.25" evidence="6"/>
<evidence type="ECO:0000313" key="9">
    <source>
        <dbReference type="Proteomes" id="UP000248887"/>
    </source>
</evidence>
<evidence type="ECO:0000256" key="3">
    <source>
        <dbReference type="ARBA" id="ARBA00005708"/>
    </source>
</evidence>
<dbReference type="SMART" id="SM00905">
    <property type="entry name" value="FolB"/>
    <property type="match status" value="1"/>
</dbReference>
<comment type="pathway">
    <text evidence="2 6">Cofactor biosynthesis; tetrahydrofolate biosynthesis; 2-amino-4-hydroxy-6-hydroxymethyl-7,8-dihydropteridine diphosphate from 7,8-dihydroneopterin triphosphate: step 3/4.</text>
</comment>
<dbReference type="SUPFAM" id="SSF55620">
    <property type="entry name" value="Tetrahydrobiopterin biosynthesis enzymes-like"/>
    <property type="match status" value="1"/>
</dbReference>
<dbReference type="NCBIfam" id="TIGR00526">
    <property type="entry name" value="folB_dom"/>
    <property type="match status" value="1"/>
</dbReference>
<evidence type="ECO:0000256" key="1">
    <source>
        <dbReference type="ARBA" id="ARBA00001353"/>
    </source>
</evidence>